<dbReference type="AlphaFoldDB" id="I3UVY9"/>
<name>I3UVY9_PSEPU</name>
<dbReference type="EMBL" id="CP003588">
    <property type="protein sequence ID" value="AFK69660.1"/>
    <property type="molecule type" value="Genomic_DNA"/>
</dbReference>
<evidence type="ECO:0000313" key="1">
    <source>
        <dbReference type="EMBL" id="AFK69660.1"/>
    </source>
</evidence>
<dbReference type="Proteomes" id="UP000005268">
    <property type="component" value="Chromosome"/>
</dbReference>
<dbReference type="KEGG" id="ppi:YSA_05357"/>
<dbReference type="HOGENOM" id="CLU_3275392_0_0_6"/>
<protein>
    <submittedName>
        <fullName evidence="1">Uncharacterized protein</fullName>
    </submittedName>
</protein>
<proteinExistence type="predicted"/>
<accession>I3UVY9</accession>
<sequence length="41" mass="4668">MIFRNSGCLAINELLRGMRITIRYSELRANPPTMNFLCHGG</sequence>
<reference evidence="1 2" key="1">
    <citation type="journal article" date="2012" name="J. Bacteriol.">
        <title>Complete Genome Sequence of the Naphthalene-Degrading Pseudomonas putida Strain ND6.</title>
        <authorList>
            <person name="Li S."/>
            <person name="Zhao H."/>
            <person name="Li Y."/>
            <person name="Niu S."/>
            <person name="Cai B."/>
        </authorList>
    </citation>
    <scope>NUCLEOTIDE SEQUENCE [LARGE SCALE GENOMIC DNA]</scope>
    <source>
        <strain evidence="1 2">ND6</strain>
    </source>
</reference>
<gene>
    <name evidence="1" type="ORF">YSA_05357</name>
</gene>
<organism evidence="1 2">
    <name type="scientific">Pseudomonas putida ND6</name>
    <dbReference type="NCBI Taxonomy" id="231023"/>
    <lineage>
        <taxon>Bacteria</taxon>
        <taxon>Pseudomonadati</taxon>
        <taxon>Pseudomonadota</taxon>
        <taxon>Gammaproteobacteria</taxon>
        <taxon>Pseudomonadales</taxon>
        <taxon>Pseudomonadaceae</taxon>
        <taxon>Pseudomonas</taxon>
    </lineage>
</organism>
<evidence type="ECO:0000313" key="2">
    <source>
        <dbReference type="Proteomes" id="UP000005268"/>
    </source>
</evidence>